<name>A0A2P5EDC0_TREOI</name>
<feature type="chain" id="PRO_5015154187" evidence="3">
    <location>
        <begin position="21"/>
        <end position="107"/>
    </location>
</feature>
<dbReference type="SUPFAM" id="SSF51905">
    <property type="entry name" value="FAD/NAD(P)-binding domain"/>
    <property type="match status" value="1"/>
</dbReference>
<feature type="signal peptide" evidence="3">
    <location>
        <begin position="1"/>
        <end position="20"/>
    </location>
</feature>
<dbReference type="AlphaFoldDB" id="A0A2P5EDC0"/>
<dbReference type="OrthoDB" id="1878542at2759"/>
<accession>A0A2P5EDC0</accession>
<gene>
    <name evidence="4" type="ORF">TorRG33x02_206780</name>
</gene>
<keyword evidence="5" id="KW-1185">Reference proteome</keyword>
<dbReference type="GO" id="GO:0004497">
    <property type="term" value="F:monooxygenase activity"/>
    <property type="evidence" value="ECO:0007669"/>
    <property type="project" value="UniProtKB-KW"/>
</dbReference>
<dbReference type="InterPro" id="IPR044560">
    <property type="entry name" value="MOase"/>
</dbReference>
<evidence type="ECO:0000313" key="4">
    <source>
        <dbReference type="EMBL" id="PON83523.1"/>
    </source>
</evidence>
<dbReference type="InterPro" id="IPR036188">
    <property type="entry name" value="FAD/NAD-bd_sf"/>
</dbReference>
<organism evidence="4 5">
    <name type="scientific">Trema orientale</name>
    <name type="common">Charcoal tree</name>
    <name type="synonym">Celtis orientalis</name>
    <dbReference type="NCBI Taxonomy" id="63057"/>
    <lineage>
        <taxon>Eukaryota</taxon>
        <taxon>Viridiplantae</taxon>
        <taxon>Streptophyta</taxon>
        <taxon>Embryophyta</taxon>
        <taxon>Tracheophyta</taxon>
        <taxon>Spermatophyta</taxon>
        <taxon>Magnoliopsida</taxon>
        <taxon>eudicotyledons</taxon>
        <taxon>Gunneridae</taxon>
        <taxon>Pentapetalae</taxon>
        <taxon>rosids</taxon>
        <taxon>fabids</taxon>
        <taxon>Rosales</taxon>
        <taxon>Cannabaceae</taxon>
        <taxon>Trema</taxon>
    </lineage>
</organism>
<dbReference type="Proteomes" id="UP000237000">
    <property type="component" value="Unassembled WGS sequence"/>
</dbReference>
<sequence length="107" mass="11908">LSHQVLNSWITCLMFSIIHAYLGEDPKAIQREVIENYAKDFPEAYLDIVKHSDLSTLSWTPLIFRQPWKVALGKLSKRNITVAGDAMHPMTPDLGQGGCAALEDAVV</sequence>
<feature type="non-terminal residue" evidence="4">
    <location>
        <position position="1"/>
    </location>
</feature>
<reference evidence="5" key="1">
    <citation type="submission" date="2016-06" db="EMBL/GenBank/DDBJ databases">
        <title>Parallel loss of symbiosis genes in relatives of nitrogen-fixing non-legume Parasponia.</title>
        <authorList>
            <person name="Van Velzen R."/>
            <person name="Holmer R."/>
            <person name="Bu F."/>
            <person name="Rutten L."/>
            <person name="Van Zeijl A."/>
            <person name="Liu W."/>
            <person name="Santuari L."/>
            <person name="Cao Q."/>
            <person name="Sharma T."/>
            <person name="Shen D."/>
            <person name="Roswanjaya Y."/>
            <person name="Wardhani T."/>
            <person name="Kalhor M.S."/>
            <person name="Jansen J."/>
            <person name="Van den Hoogen J."/>
            <person name="Gungor B."/>
            <person name="Hartog M."/>
            <person name="Hontelez J."/>
            <person name="Verver J."/>
            <person name="Yang W.-C."/>
            <person name="Schijlen E."/>
            <person name="Repin R."/>
            <person name="Schilthuizen M."/>
            <person name="Schranz E."/>
            <person name="Heidstra R."/>
            <person name="Miyata K."/>
            <person name="Fedorova E."/>
            <person name="Kohlen W."/>
            <person name="Bisseling T."/>
            <person name="Smit S."/>
            <person name="Geurts R."/>
        </authorList>
    </citation>
    <scope>NUCLEOTIDE SEQUENCE [LARGE SCALE GENOMIC DNA]</scope>
    <source>
        <strain evidence="5">cv. RG33-2</strain>
    </source>
</reference>
<evidence type="ECO:0000313" key="5">
    <source>
        <dbReference type="Proteomes" id="UP000237000"/>
    </source>
</evidence>
<dbReference type="PANTHER" id="PTHR45934">
    <property type="entry name" value="FAD/NAD(P)-BINDING OXIDOREDUCTASE FAMILY PROTEIN"/>
    <property type="match status" value="1"/>
</dbReference>
<comment type="caution">
    <text evidence="4">The sequence shown here is derived from an EMBL/GenBank/DDBJ whole genome shotgun (WGS) entry which is preliminary data.</text>
</comment>
<evidence type="ECO:0000256" key="2">
    <source>
        <dbReference type="ARBA" id="ARBA00023033"/>
    </source>
</evidence>
<dbReference type="InParanoid" id="A0A2P5EDC0"/>
<dbReference type="STRING" id="63057.A0A2P5EDC0"/>
<protein>
    <submittedName>
        <fullName evidence="4">FAD/NAD(P)-binding domain containing protein</fullName>
    </submittedName>
</protein>
<proteinExistence type="predicted"/>
<dbReference type="EMBL" id="JXTC01000177">
    <property type="protein sequence ID" value="PON83523.1"/>
    <property type="molecule type" value="Genomic_DNA"/>
</dbReference>
<evidence type="ECO:0000256" key="1">
    <source>
        <dbReference type="ARBA" id="ARBA00023002"/>
    </source>
</evidence>
<keyword evidence="3" id="KW-0732">Signal</keyword>
<dbReference type="PANTHER" id="PTHR45934:SF1">
    <property type="entry name" value="OS04G0423100 PROTEIN"/>
    <property type="match status" value="1"/>
</dbReference>
<keyword evidence="1" id="KW-0560">Oxidoreductase</keyword>
<dbReference type="Gene3D" id="3.50.50.60">
    <property type="entry name" value="FAD/NAD(P)-binding domain"/>
    <property type="match status" value="1"/>
</dbReference>
<evidence type="ECO:0000256" key="3">
    <source>
        <dbReference type="SAM" id="SignalP"/>
    </source>
</evidence>
<keyword evidence="2" id="KW-0503">Monooxygenase</keyword>